<evidence type="ECO:0000313" key="1">
    <source>
        <dbReference type="EMBL" id="ONH32787.1"/>
    </source>
</evidence>
<dbReference type="PANTHER" id="PTHR34822:SF1">
    <property type="entry name" value="GRPB FAMILY PROTEIN"/>
    <property type="match status" value="1"/>
</dbReference>
<dbReference type="InterPro" id="IPR007344">
    <property type="entry name" value="GrpB/CoaE"/>
</dbReference>
<dbReference type="Proteomes" id="UP000188929">
    <property type="component" value="Unassembled WGS sequence"/>
</dbReference>
<dbReference type="Pfam" id="PF04229">
    <property type="entry name" value="GrpB"/>
    <property type="match status" value="1"/>
</dbReference>
<dbReference type="OrthoDB" id="9799092at2"/>
<proteinExistence type="predicted"/>
<dbReference type="EMBL" id="MOMC01000008">
    <property type="protein sequence ID" value="ONH32787.1"/>
    <property type="molecule type" value="Genomic_DNA"/>
</dbReference>
<dbReference type="PANTHER" id="PTHR34822">
    <property type="entry name" value="GRPB DOMAIN PROTEIN (AFU_ORTHOLOGUE AFUA_1G01530)"/>
    <property type="match status" value="1"/>
</dbReference>
<dbReference type="RefSeq" id="WP_076813477.1">
    <property type="nucleotide sequence ID" value="NZ_MOMC01000008.1"/>
</dbReference>
<reference evidence="2" key="1">
    <citation type="submission" date="2016-10" db="EMBL/GenBank/DDBJ databases">
        <title>Frankia sp. NRRL B-16386 Genome sequencing.</title>
        <authorList>
            <person name="Ghodhbane-Gtari F."/>
            <person name="Swanson E."/>
            <person name="Gueddou A."/>
            <person name="Hezbri K."/>
            <person name="Ktari K."/>
            <person name="Nouioui I."/>
            <person name="Morris K."/>
            <person name="Simpson S."/>
            <person name="Abebe-Akele F."/>
            <person name="Thomas K."/>
            <person name="Gtari M."/>
            <person name="Tisa L.S."/>
        </authorList>
    </citation>
    <scope>NUCLEOTIDE SEQUENCE [LARGE SCALE GENOMIC DNA]</scope>
    <source>
        <strain evidence="2">NRRL B-16386</strain>
    </source>
</reference>
<keyword evidence="2" id="KW-1185">Reference proteome</keyword>
<gene>
    <name evidence="1" type="ORF">BL253_03350</name>
</gene>
<dbReference type="STRING" id="1834516.BL253_03350"/>
<dbReference type="Gene3D" id="3.30.460.10">
    <property type="entry name" value="Beta Polymerase, domain 2"/>
    <property type="match status" value="1"/>
</dbReference>
<dbReference type="AlphaFoldDB" id="A0A1V2II43"/>
<name>A0A1V2II43_9ACTN</name>
<comment type="caution">
    <text evidence="1">The sequence shown here is derived from an EMBL/GenBank/DDBJ whole genome shotgun (WGS) entry which is preliminary data.</text>
</comment>
<organism evidence="1 2">
    <name type="scientific">Pseudofrankia asymbiotica</name>
    <dbReference type="NCBI Taxonomy" id="1834516"/>
    <lineage>
        <taxon>Bacteria</taxon>
        <taxon>Bacillati</taxon>
        <taxon>Actinomycetota</taxon>
        <taxon>Actinomycetes</taxon>
        <taxon>Frankiales</taxon>
        <taxon>Frankiaceae</taxon>
        <taxon>Pseudofrankia</taxon>
    </lineage>
</organism>
<evidence type="ECO:0000313" key="2">
    <source>
        <dbReference type="Proteomes" id="UP000188929"/>
    </source>
</evidence>
<accession>A0A1V2II43</accession>
<dbReference type="InterPro" id="IPR043519">
    <property type="entry name" value="NT_sf"/>
</dbReference>
<sequence length="201" mass="22405">MVVVASVDPAAVTPREEIFVGGLEKRPIVIAAYRPEWVTRFAHEQARIVGALGEAAVRVEHIGSTSVQGLAAKPIIDIQVSVADMTDSACFEGPLLRVGYVVRVREHGEHWMFRTAEQDVHIHVCEAGSDWEHRHLLFRDWLRHDAADRAAYEAAKRALAALDWPSMQHYAEAKSDIIQEITTRARPWATTTGWTVPAPRG</sequence>
<dbReference type="SUPFAM" id="SSF81301">
    <property type="entry name" value="Nucleotidyltransferase"/>
    <property type="match status" value="1"/>
</dbReference>
<evidence type="ECO:0008006" key="3">
    <source>
        <dbReference type="Google" id="ProtNLM"/>
    </source>
</evidence>
<protein>
    <recommendedName>
        <fullName evidence="3">GrpB family protein</fullName>
    </recommendedName>
</protein>